<evidence type="ECO:0000313" key="2">
    <source>
        <dbReference type="EMBL" id="UYQ61804.1"/>
    </source>
</evidence>
<name>A0ABY6I763_STRPE</name>
<evidence type="ECO:0000256" key="1">
    <source>
        <dbReference type="SAM" id="MobiDB-lite"/>
    </source>
</evidence>
<dbReference type="RefSeq" id="WP_264243027.1">
    <property type="nucleotide sequence ID" value="NZ_CP107567.1"/>
</dbReference>
<proteinExistence type="predicted"/>
<reference evidence="2" key="1">
    <citation type="submission" date="2022-10" db="EMBL/GenBank/DDBJ databases">
        <title>Cytochrome P450 Catalyzes Benzene Ring Formation in the Biosynthesis of Trialkyl-Substituted Aromatic Polyketides.</title>
        <authorList>
            <person name="Zhao E."/>
            <person name="Ge H."/>
        </authorList>
    </citation>
    <scope>NUCLEOTIDE SEQUENCE</scope>
    <source>
        <strain evidence="2">NA0869</strain>
    </source>
</reference>
<organism evidence="2 3">
    <name type="scientific">Streptomyces peucetius</name>
    <dbReference type="NCBI Taxonomy" id="1950"/>
    <lineage>
        <taxon>Bacteria</taxon>
        <taxon>Bacillati</taxon>
        <taxon>Actinomycetota</taxon>
        <taxon>Actinomycetes</taxon>
        <taxon>Kitasatosporales</taxon>
        <taxon>Streptomycetaceae</taxon>
        <taxon>Streptomyces</taxon>
    </lineage>
</organism>
<protein>
    <submittedName>
        <fullName evidence="2">DUF6083 domain-containing protein</fullName>
    </submittedName>
</protein>
<dbReference type="Pfam" id="PF19561">
    <property type="entry name" value="DUF6083"/>
    <property type="match status" value="1"/>
</dbReference>
<dbReference type="Proteomes" id="UP001163878">
    <property type="component" value="Chromosome"/>
</dbReference>
<feature type="region of interest" description="Disordered" evidence="1">
    <location>
        <begin position="92"/>
        <end position="115"/>
    </location>
</feature>
<sequence>MGFRCAACDGPGARWDAGRRTALCPPCEHTGRTAGREPVRLGDVLTAAGGDPAFAALRERCGPRRTSCRYCGATAEWHRTADGRWMLMEPGTHPAESVPPGRRRHTAADPRTAAPTGLCRVGHADVCPARSAPPDTPALLALWRRNARQWV</sequence>
<dbReference type="EMBL" id="CP107567">
    <property type="protein sequence ID" value="UYQ61804.1"/>
    <property type="molecule type" value="Genomic_DNA"/>
</dbReference>
<evidence type="ECO:0000313" key="3">
    <source>
        <dbReference type="Proteomes" id="UP001163878"/>
    </source>
</evidence>
<accession>A0ABY6I763</accession>
<dbReference type="InterPro" id="IPR045729">
    <property type="entry name" value="DUF6083"/>
</dbReference>
<gene>
    <name evidence="2" type="ORF">OGH68_10070</name>
</gene>
<keyword evidence="3" id="KW-1185">Reference proteome</keyword>